<keyword evidence="3" id="KW-1185">Reference proteome</keyword>
<dbReference type="GeneID" id="66106674"/>
<reference evidence="2" key="1">
    <citation type="submission" date="2020-11" db="EMBL/GenBank/DDBJ databases">
        <title>Adaptations for nitrogen fixation in a non-lichenized fungal sporocarp promotes dispersal by wood-feeding termites.</title>
        <authorList>
            <consortium name="DOE Joint Genome Institute"/>
            <person name="Koch R.A."/>
            <person name="Yoon G."/>
            <person name="Arayal U."/>
            <person name="Lail K."/>
            <person name="Amirebrahimi M."/>
            <person name="Labutti K."/>
            <person name="Lipzen A."/>
            <person name="Riley R."/>
            <person name="Barry K."/>
            <person name="Henrissat B."/>
            <person name="Grigoriev I.V."/>
            <person name="Herr J.R."/>
            <person name="Aime M.C."/>
        </authorList>
    </citation>
    <scope>NUCLEOTIDE SEQUENCE</scope>
    <source>
        <strain evidence="2">MCA 3950</strain>
    </source>
</reference>
<feature type="region of interest" description="Disordered" evidence="1">
    <location>
        <begin position="313"/>
        <end position="342"/>
    </location>
</feature>
<dbReference type="Proteomes" id="UP000812287">
    <property type="component" value="Unassembled WGS sequence"/>
</dbReference>
<comment type="caution">
    <text evidence="2">The sequence shown here is derived from an EMBL/GenBank/DDBJ whole genome shotgun (WGS) entry which is preliminary data.</text>
</comment>
<evidence type="ECO:0000313" key="2">
    <source>
        <dbReference type="EMBL" id="KAG7443284.1"/>
    </source>
</evidence>
<dbReference type="AlphaFoldDB" id="A0A9P8APR9"/>
<feature type="compositionally biased region" description="Polar residues" evidence="1">
    <location>
        <begin position="324"/>
        <end position="342"/>
    </location>
</feature>
<evidence type="ECO:0000313" key="3">
    <source>
        <dbReference type="Proteomes" id="UP000812287"/>
    </source>
</evidence>
<dbReference type="RefSeq" id="XP_043036784.1">
    <property type="nucleotide sequence ID" value="XM_043184377.1"/>
</dbReference>
<proteinExistence type="predicted"/>
<dbReference type="EMBL" id="MU250546">
    <property type="protein sequence ID" value="KAG7443284.1"/>
    <property type="molecule type" value="Genomic_DNA"/>
</dbReference>
<gene>
    <name evidence="2" type="ORF">BT62DRAFT_922064</name>
</gene>
<accession>A0A9P8APR9</accession>
<protein>
    <submittedName>
        <fullName evidence="2">Uncharacterized protein</fullName>
    </submittedName>
</protein>
<sequence length="342" mass="38078">MIPTFIVVKAVIMSLCKDPATTVNDHFDQLQEYTSHLEHYKSKLTRDKDLKELVFHTHTAIEKEFHTNASKQPNHKVLKTIMRWVQNDGPGAPSLPTGPYYDPKLARVIACNKGKDCAIHHSCVTVDTESDDDKDDPDKIASSQSLLDYLRSNLLKMVIDEEASRAGWFLKFFKARPSNVVTENKHKESYKVRVFKEPSFCVHSGANSHSFADCSNKSQVGEQHPVSALGLINAFANNKEAAPSVDALYKSYKGLTMSCFTVERPEHLAKLESALMDDVLVLQHTLYAAEKQHTFLLDELECVQSALHPLVPASADSEDPTPVETETPSAPFTLSNVKPLSA</sequence>
<dbReference type="OrthoDB" id="3039715at2759"/>
<organism evidence="2 3">
    <name type="scientific">Guyanagaster necrorhizus</name>
    <dbReference type="NCBI Taxonomy" id="856835"/>
    <lineage>
        <taxon>Eukaryota</taxon>
        <taxon>Fungi</taxon>
        <taxon>Dikarya</taxon>
        <taxon>Basidiomycota</taxon>
        <taxon>Agaricomycotina</taxon>
        <taxon>Agaricomycetes</taxon>
        <taxon>Agaricomycetidae</taxon>
        <taxon>Agaricales</taxon>
        <taxon>Marasmiineae</taxon>
        <taxon>Physalacriaceae</taxon>
        <taxon>Guyanagaster</taxon>
    </lineage>
</organism>
<name>A0A9P8APR9_9AGAR</name>
<evidence type="ECO:0000256" key="1">
    <source>
        <dbReference type="SAM" id="MobiDB-lite"/>
    </source>
</evidence>